<dbReference type="EMBL" id="LTDF01000178">
    <property type="protein sequence ID" value="KXT40520.1"/>
    <property type="molecule type" value="Genomic_DNA"/>
</dbReference>
<reference evidence="1 2" key="1">
    <citation type="submission" date="2016-02" db="EMBL/GenBank/DDBJ databases">
        <authorList>
            <person name="Wen L."/>
            <person name="He K."/>
            <person name="Yang H."/>
        </authorList>
    </citation>
    <scope>NUCLEOTIDE SEQUENCE [LARGE SCALE GENOMIC DNA]</scope>
    <source>
        <strain evidence="1 2">KLE1704</strain>
    </source>
</reference>
<evidence type="ECO:0000313" key="1">
    <source>
        <dbReference type="EMBL" id="KXT40520.1"/>
    </source>
</evidence>
<sequence length="285" mass="32867">MTILQELFPTIAEFRKYAPYAESNITFDQLNSSAVSAKKMMIIILTKDVYSEIVKVDGELKEALCMAMANLTMAKQLIFDIVSKRKNDVDIYKHEQETMRRSFIENYFNAMDTVIQLLDTEDKFPSWKETRYKKLLDGLRIQSTEDFDMLYSIDLSYLFFFRTIPIQKEALDDGLSAYFERAEGKEDVLRMLHRCLAKQTIAIALRRFDIIEFPPTIRSLFDDSKASRSGKDEQERMLALSASLMDEVKQELANIDLILTSDSSGSVDTNTSFNRPDDIILVMPC</sequence>
<dbReference type="RefSeq" id="WP_061438331.1">
    <property type="nucleotide sequence ID" value="NZ_CABJDN010000005.1"/>
</dbReference>
<comment type="caution">
    <text evidence="1">The sequence shown here is derived from an EMBL/GenBank/DDBJ whole genome shotgun (WGS) entry which is preliminary data.</text>
</comment>
<dbReference type="PATRIC" id="fig|329854.7.peg.5368"/>
<gene>
    <name evidence="1" type="ORF">HMPREF2531_05296</name>
</gene>
<dbReference type="Proteomes" id="UP000070319">
    <property type="component" value="Unassembled WGS sequence"/>
</dbReference>
<accession>A0A139KMW7</accession>
<evidence type="ECO:0000313" key="2">
    <source>
        <dbReference type="Proteomes" id="UP000070319"/>
    </source>
</evidence>
<dbReference type="AlphaFoldDB" id="A0A139KMW7"/>
<protein>
    <submittedName>
        <fullName evidence="1">Uncharacterized protein</fullName>
    </submittedName>
</protein>
<name>A0A139KMW7_9BACE</name>
<organism evidence="1">
    <name type="scientific">Bacteroides intestinalis</name>
    <dbReference type="NCBI Taxonomy" id="329854"/>
    <lineage>
        <taxon>Bacteria</taxon>
        <taxon>Pseudomonadati</taxon>
        <taxon>Bacteroidota</taxon>
        <taxon>Bacteroidia</taxon>
        <taxon>Bacteroidales</taxon>
        <taxon>Bacteroidaceae</taxon>
        <taxon>Bacteroides</taxon>
    </lineage>
</organism>
<proteinExistence type="predicted"/>